<dbReference type="Proteomes" id="UP000326565">
    <property type="component" value="Unassembled WGS sequence"/>
</dbReference>
<dbReference type="SUPFAM" id="SSF90123">
    <property type="entry name" value="ABC transporter transmembrane region"/>
    <property type="match status" value="1"/>
</dbReference>
<dbReference type="GO" id="GO:0005524">
    <property type="term" value="F:ATP binding"/>
    <property type="evidence" value="ECO:0007669"/>
    <property type="project" value="UniProtKB-KW"/>
</dbReference>
<dbReference type="SUPFAM" id="SSF52540">
    <property type="entry name" value="P-loop containing nucleoside triphosphate hydrolases"/>
    <property type="match status" value="1"/>
</dbReference>
<keyword evidence="3" id="KW-0547">Nucleotide-binding</keyword>
<evidence type="ECO:0000313" key="10">
    <source>
        <dbReference type="Proteomes" id="UP000326565"/>
    </source>
</evidence>
<evidence type="ECO:0000256" key="3">
    <source>
        <dbReference type="ARBA" id="ARBA00022741"/>
    </source>
</evidence>
<evidence type="ECO:0000256" key="7">
    <source>
        <dbReference type="SAM" id="Phobius"/>
    </source>
</evidence>
<dbReference type="GO" id="GO:0016887">
    <property type="term" value="F:ATP hydrolysis activity"/>
    <property type="evidence" value="ECO:0007669"/>
    <property type="project" value="InterPro"/>
</dbReference>
<evidence type="ECO:0000256" key="1">
    <source>
        <dbReference type="ARBA" id="ARBA00004141"/>
    </source>
</evidence>
<dbReference type="PANTHER" id="PTHR24223">
    <property type="entry name" value="ATP-BINDING CASSETTE SUB-FAMILY C"/>
    <property type="match status" value="1"/>
</dbReference>
<dbReference type="InterPro" id="IPR056227">
    <property type="entry name" value="TMD0_ABC"/>
</dbReference>
<evidence type="ECO:0000256" key="6">
    <source>
        <dbReference type="ARBA" id="ARBA00023136"/>
    </source>
</evidence>
<dbReference type="InterPro" id="IPR050173">
    <property type="entry name" value="ABC_transporter_C-like"/>
</dbReference>
<reference evidence="9 10" key="1">
    <citation type="submission" date="2019-04" db="EMBL/GenBank/DDBJ databases">
        <title>Friends and foes A comparative genomics study of 23 Aspergillus species from section Flavi.</title>
        <authorList>
            <consortium name="DOE Joint Genome Institute"/>
            <person name="Kjaerbolling I."/>
            <person name="Vesth T."/>
            <person name="Frisvad J.C."/>
            <person name="Nybo J.L."/>
            <person name="Theobald S."/>
            <person name="Kildgaard S."/>
            <person name="Isbrandt T."/>
            <person name="Kuo A."/>
            <person name="Sato A."/>
            <person name="Lyhne E.K."/>
            <person name="Kogle M.E."/>
            <person name="Wiebenga A."/>
            <person name="Kun R.S."/>
            <person name="Lubbers R.J."/>
            <person name="Makela M.R."/>
            <person name="Barry K."/>
            <person name="Chovatia M."/>
            <person name="Clum A."/>
            <person name="Daum C."/>
            <person name="Haridas S."/>
            <person name="He G."/>
            <person name="LaButti K."/>
            <person name="Lipzen A."/>
            <person name="Mondo S."/>
            <person name="Riley R."/>
            <person name="Salamov A."/>
            <person name="Simmons B.A."/>
            <person name="Magnuson J.K."/>
            <person name="Henrissat B."/>
            <person name="Mortensen U.H."/>
            <person name="Larsen T.O."/>
            <person name="Devries R.P."/>
            <person name="Grigoriev I.V."/>
            <person name="Machida M."/>
            <person name="Baker S.E."/>
            <person name="Andersen M.R."/>
        </authorList>
    </citation>
    <scope>NUCLEOTIDE SEQUENCE [LARGE SCALE GENOMIC DNA]</scope>
    <source>
        <strain evidence="9 10">CBS 151.66</strain>
    </source>
</reference>
<dbReference type="Gene3D" id="3.40.50.300">
    <property type="entry name" value="P-loop containing nucleotide triphosphate hydrolases"/>
    <property type="match status" value="1"/>
</dbReference>
<dbReference type="OrthoDB" id="6500128at2759"/>
<sequence length="709" mass="78637">MNAQTNQLNCPPASDNQFGPRINVACRDIDFTFLFEDAVFALLPAIIFLLLVPVRLCHLFRQPVKVLSYRLAICKFFLLSTLCIVHAIHTIFQSQYAVVQTKLSLASGVMSVVAIAGAVLVSFTEDQRSSKPSSLLVLYFSALSITYLPRLRSLWLNHSVGLPRSLWTVVYILTMLTMLLEPSRKVKFLRLMYKTAMTEEISGFWGRALLVWLIPTLRRGYSNVFHVGEIPEVDKSLGAWESSMPRYRLLKALFYAYLQPILACVLPRLILDEFTLCQSFLITAAIHLFYGKPLIGAFVLVYLGMAVSLACVAPAIVSLVCILGIMPVSAHAAPTQKDWVDKVQQRLNVTLTMLGNMKAVRMLGLTNVLYTLVSNLQRDELNTSKTFRKLLIWTVTLSNLPNEFAPYVTFPVYTVISVKKNDASLLAARAFTSLSLISILASHLLSFIQSLPHFSQCLGCCERIETYLSTGPILKDDKALVTTVSNLDTPPQNFGLAAPSKATHPGTLLVSFEKVHIAWSPDSKAVFQNLTLNIRRIGPVRSGKTALVESILGEMAIREGTPSTLLSVVAYCAQRPWIINDTIRHDITGGYAFDEKWYDFCVSACALKADLMHLPEGDMHMTGSNGIALSGGQKKRVTLARALYSKLPVLILDDVLSGLDSESARIITSNLFSENGYCREAGLSVIITAHTRTFRDSGPSWSWLHNKCI</sequence>
<evidence type="ECO:0000256" key="4">
    <source>
        <dbReference type="ARBA" id="ARBA00022840"/>
    </source>
</evidence>
<keyword evidence="4" id="KW-0067">ATP-binding</keyword>
<dbReference type="PANTHER" id="PTHR24223:SF404">
    <property type="entry name" value="ABC MULTIDRUG TRANSPORTER (EUROFUNG)-RELATED"/>
    <property type="match status" value="1"/>
</dbReference>
<keyword evidence="6 7" id="KW-0472">Membrane</keyword>
<dbReference type="InterPro" id="IPR017871">
    <property type="entry name" value="ABC_transporter-like_CS"/>
</dbReference>
<feature type="transmembrane region" description="Helical" evidence="7">
    <location>
        <begin position="252"/>
        <end position="271"/>
    </location>
</feature>
<dbReference type="EMBL" id="ML732167">
    <property type="protein sequence ID" value="KAB8077523.1"/>
    <property type="molecule type" value="Genomic_DNA"/>
</dbReference>
<organism evidence="9 10">
    <name type="scientific">Aspergillus leporis</name>
    <dbReference type="NCBI Taxonomy" id="41062"/>
    <lineage>
        <taxon>Eukaryota</taxon>
        <taxon>Fungi</taxon>
        <taxon>Dikarya</taxon>
        <taxon>Ascomycota</taxon>
        <taxon>Pezizomycotina</taxon>
        <taxon>Eurotiomycetes</taxon>
        <taxon>Eurotiomycetidae</taxon>
        <taxon>Eurotiales</taxon>
        <taxon>Aspergillaceae</taxon>
        <taxon>Aspergillus</taxon>
        <taxon>Aspergillus subgen. Circumdati</taxon>
    </lineage>
</organism>
<feature type="domain" description="ABC transporter" evidence="8">
    <location>
        <begin position="510"/>
        <end position="706"/>
    </location>
</feature>
<evidence type="ECO:0000256" key="5">
    <source>
        <dbReference type="ARBA" id="ARBA00022989"/>
    </source>
</evidence>
<feature type="transmembrane region" description="Helical" evidence="7">
    <location>
        <begin position="135"/>
        <end position="155"/>
    </location>
</feature>
<dbReference type="Gene3D" id="1.20.1560.10">
    <property type="entry name" value="ABC transporter type 1, transmembrane domain"/>
    <property type="match status" value="1"/>
</dbReference>
<dbReference type="InterPro" id="IPR036640">
    <property type="entry name" value="ABC1_TM_sf"/>
</dbReference>
<feature type="transmembrane region" description="Helical" evidence="7">
    <location>
        <begin position="38"/>
        <end position="60"/>
    </location>
</feature>
<keyword evidence="10" id="KW-1185">Reference proteome</keyword>
<feature type="transmembrane region" description="Helical" evidence="7">
    <location>
        <begin position="299"/>
        <end position="326"/>
    </location>
</feature>
<dbReference type="GO" id="GO:0016020">
    <property type="term" value="C:membrane"/>
    <property type="evidence" value="ECO:0007669"/>
    <property type="project" value="UniProtKB-SubCell"/>
</dbReference>
<feature type="transmembrane region" description="Helical" evidence="7">
    <location>
        <begin position="72"/>
        <end position="92"/>
    </location>
</feature>
<keyword evidence="2 7" id="KW-0812">Transmembrane</keyword>
<comment type="subcellular location">
    <subcellularLocation>
        <location evidence="1">Membrane</location>
        <topology evidence="1">Multi-pass membrane protein</topology>
    </subcellularLocation>
</comment>
<proteinExistence type="predicted"/>
<protein>
    <recommendedName>
        <fullName evidence="8">ABC transporter domain-containing protein</fullName>
    </recommendedName>
</protein>
<dbReference type="PROSITE" id="PS00211">
    <property type="entry name" value="ABC_TRANSPORTER_1"/>
    <property type="match status" value="1"/>
</dbReference>
<evidence type="ECO:0000313" key="9">
    <source>
        <dbReference type="EMBL" id="KAB8077523.1"/>
    </source>
</evidence>
<dbReference type="InterPro" id="IPR027417">
    <property type="entry name" value="P-loop_NTPase"/>
</dbReference>
<dbReference type="GO" id="GO:0042626">
    <property type="term" value="F:ATPase-coupled transmembrane transporter activity"/>
    <property type="evidence" value="ECO:0007669"/>
    <property type="project" value="TreeGrafter"/>
</dbReference>
<evidence type="ECO:0000259" key="8">
    <source>
        <dbReference type="PROSITE" id="PS50893"/>
    </source>
</evidence>
<gene>
    <name evidence="9" type="ORF">BDV29DRAFT_188581</name>
</gene>
<dbReference type="PROSITE" id="PS50893">
    <property type="entry name" value="ABC_TRANSPORTER_2"/>
    <property type="match status" value="1"/>
</dbReference>
<dbReference type="Pfam" id="PF00005">
    <property type="entry name" value="ABC_tran"/>
    <property type="match status" value="1"/>
</dbReference>
<feature type="transmembrane region" description="Helical" evidence="7">
    <location>
        <begin position="104"/>
        <end position="123"/>
    </location>
</feature>
<feature type="transmembrane region" description="Helical" evidence="7">
    <location>
        <begin position="161"/>
        <end position="180"/>
    </location>
</feature>
<dbReference type="InterPro" id="IPR003439">
    <property type="entry name" value="ABC_transporter-like_ATP-bd"/>
</dbReference>
<dbReference type="AlphaFoldDB" id="A0A5N5X9T8"/>
<dbReference type="Pfam" id="PF24357">
    <property type="entry name" value="TMD0_ABC"/>
    <property type="match status" value="1"/>
</dbReference>
<evidence type="ECO:0000256" key="2">
    <source>
        <dbReference type="ARBA" id="ARBA00022692"/>
    </source>
</evidence>
<keyword evidence="5 7" id="KW-1133">Transmembrane helix</keyword>
<name>A0A5N5X9T8_9EURO</name>
<accession>A0A5N5X9T8</accession>